<protein>
    <submittedName>
        <fullName evidence="2">Sulfurtransferase</fullName>
    </submittedName>
</protein>
<sequence length="49" mass="6017">MFLDKETYKRIHISVKELKEKIDKGEDFILLDVREPQEYNYSRIKEKEA</sequence>
<feature type="non-terminal residue" evidence="2">
    <location>
        <position position="49"/>
    </location>
</feature>
<gene>
    <name evidence="2" type="ORF">ENO34_01395</name>
</gene>
<evidence type="ECO:0000259" key="1">
    <source>
        <dbReference type="PROSITE" id="PS50206"/>
    </source>
</evidence>
<feature type="domain" description="Rhodanese" evidence="1">
    <location>
        <begin position="24"/>
        <end position="45"/>
    </location>
</feature>
<evidence type="ECO:0000313" key="2">
    <source>
        <dbReference type="EMBL" id="HEV09035.1"/>
    </source>
</evidence>
<dbReference type="EMBL" id="DSFC01000078">
    <property type="protein sequence ID" value="HEV09035.1"/>
    <property type="molecule type" value="Genomic_DNA"/>
</dbReference>
<dbReference type="SUPFAM" id="SSF52821">
    <property type="entry name" value="Rhodanese/Cell cycle control phosphatase"/>
    <property type="match status" value="1"/>
</dbReference>
<dbReference type="AlphaFoldDB" id="A0A832DQV5"/>
<dbReference type="Gene3D" id="3.40.250.10">
    <property type="entry name" value="Rhodanese-like domain"/>
    <property type="match status" value="1"/>
</dbReference>
<reference evidence="2" key="1">
    <citation type="journal article" date="2020" name="mSystems">
        <title>Genome- and Community-Level Interaction Insights into Carbon Utilization and Element Cycling Functions of Hydrothermarchaeota in Hydrothermal Sediment.</title>
        <authorList>
            <person name="Zhou Z."/>
            <person name="Liu Y."/>
            <person name="Xu W."/>
            <person name="Pan J."/>
            <person name="Luo Z.H."/>
            <person name="Li M."/>
        </authorList>
    </citation>
    <scope>NUCLEOTIDE SEQUENCE [LARGE SCALE GENOMIC DNA]</scope>
    <source>
        <strain evidence="2">SpSt-1257</strain>
    </source>
</reference>
<dbReference type="Proteomes" id="UP000885621">
    <property type="component" value="Unassembled WGS sequence"/>
</dbReference>
<dbReference type="InterPro" id="IPR036873">
    <property type="entry name" value="Rhodanese-like_dom_sf"/>
</dbReference>
<proteinExistence type="predicted"/>
<accession>A0A832DQV5</accession>
<comment type="caution">
    <text evidence="2">The sequence shown here is derived from an EMBL/GenBank/DDBJ whole genome shotgun (WGS) entry which is preliminary data.</text>
</comment>
<dbReference type="PROSITE" id="PS50206">
    <property type="entry name" value="RHODANESE_3"/>
    <property type="match status" value="1"/>
</dbReference>
<name>A0A832DQV5_9AQUI</name>
<dbReference type="InterPro" id="IPR001763">
    <property type="entry name" value="Rhodanese-like_dom"/>
</dbReference>
<dbReference type="Pfam" id="PF00581">
    <property type="entry name" value="Rhodanese"/>
    <property type="match status" value="1"/>
</dbReference>
<organism evidence="2">
    <name type="scientific">Sulfurihydrogenibium azorense</name>
    <dbReference type="NCBI Taxonomy" id="309806"/>
    <lineage>
        <taxon>Bacteria</taxon>
        <taxon>Pseudomonadati</taxon>
        <taxon>Aquificota</taxon>
        <taxon>Aquificia</taxon>
        <taxon>Aquificales</taxon>
        <taxon>Hydrogenothermaceae</taxon>
        <taxon>Sulfurihydrogenibium</taxon>
    </lineage>
</organism>